<name>A0A9D3YPK7_DREPO</name>
<organism evidence="1 2">
    <name type="scientific">Dreissena polymorpha</name>
    <name type="common">Zebra mussel</name>
    <name type="synonym">Mytilus polymorpha</name>
    <dbReference type="NCBI Taxonomy" id="45954"/>
    <lineage>
        <taxon>Eukaryota</taxon>
        <taxon>Metazoa</taxon>
        <taxon>Spiralia</taxon>
        <taxon>Lophotrochozoa</taxon>
        <taxon>Mollusca</taxon>
        <taxon>Bivalvia</taxon>
        <taxon>Autobranchia</taxon>
        <taxon>Heteroconchia</taxon>
        <taxon>Euheterodonta</taxon>
        <taxon>Imparidentia</taxon>
        <taxon>Neoheterodontei</taxon>
        <taxon>Myida</taxon>
        <taxon>Dreissenoidea</taxon>
        <taxon>Dreissenidae</taxon>
        <taxon>Dreissena</taxon>
    </lineage>
</organism>
<evidence type="ECO:0000313" key="1">
    <source>
        <dbReference type="EMBL" id="KAH3702910.1"/>
    </source>
</evidence>
<gene>
    <name evidence="1" type="ORF">DPMN_077937</name>
</gene>
<feature type="non-terminal residue" evidence="1">
    <location>
        <position position="1"/>
    </location>
</feature>
<comment type="caution">
    <text evidence="1">The sequence shown here is derived from an EMBL/GenBank/DDBJ whole genome shotgun (WGS) entry which is preliminary data.</text>
</comment>
<protein>
    <submittedName>
        <fullName evidence="1">Uncharacterized protein</fullName>
    </submittedName>
</protein>
<evidence type="ECO:0000313" key="2">
    <source>
        <dbReference type="Proteomes" id="UP000828390"/>
    </source>
</evidence>
<proteinExistence type="predicted"/>
<dbReference type="EMBL" id="JAIWYP010000015">
    <property type="protein sequence ID" value="KAH3702910.1"/>
    <property type="molecule type" value="Genomic_DNA"/>
</dbReference>
<reference evidence="1" key="2">
    <citation type="submission" date="2020-11" db="EMBL/GenBank/DDBJ databases">
        <authorList>
            <person name="McCartney M.A."/>
            <person name="Auch B."/>
            <person name="Kono T."/>
            <person name="Mallez S."/>
            <person name="Becker A."/>
            <person name="Gohl D.M."/>
            <person name="Silverstein K.A.T."/>
            <person name="Koren S."/>
            <person name="Bechman K.B."/>
            <person name="Herman A."/>
            <person name="Abrahante J.E."/>
            <person name="Garbe J."/>
        </authorList>
    </citation>
    <scope>NUCLEOTIDE SEQUENCE</scope>
    <source>
        <strain evidence="1">Duluth1</strain>
        <tissue evidence="1">Whole animal</tissue>
    </source>
</reference>
<sequence>MLSWFHVVFRYYIPHDVGHNYVPQAYYIPYDFHLFFGFHSSTYHKLLSGSHVVLKNQFPDNAETDIAICHGEITIVIVHSGLNQ</sequence>
<keyword evidence="2" id="KW-1185">Reference proteome</keyword>
<accession>A0A9D3YPK7</accession>
<reference evidence="1" key="1">
    <citation type="journal article" date="2019" name="bioRxiv">
        <title>The Genome of the Zebra Mussel, Dreissena polymorpha: A Resource for Invasive Species Research.</title>
        <authorList>
            <person name="McCartney M.A."/>
            <person name="Auch B."/>
            <person name="Kono T."/>
            <person name="Mallez S."/>
            <person name="Zhang Y."/>
            <person name="Obille A."/>
            <person name="Becker A."/>
            <person name="Abrahante J.E."/>
            <person name="Garbe J."/>
            <person name="Badalamenti J.P."/>
            <person name="Herman A."/>
            <person name="Mangelson H."/>
            <person name="Liachko I."/>
            <person name="Sullivan S."/>
            <person name="Sone E.D."/>
            <person name="Koren S."/>
            <person name="Silverstein K.A.T."/>
            <person name="Beckman K.B."/>
            <person name="Gohl D.M."/>
        </authorList>
    </citation>
    <scope>NUCLEOTIDE SEQUENCE</scope>
    <source>
        <strain evidence="1">Duluth1</strain>
        <tissue evidence="1">Whole animal</tissue>
    </source>
</reference>
<dbReference type="Proteomes" id="UP000828390">
    <property type="component" value="Unassembled WGS sequence"/>
</dbReference>
<dbReference type="AlphaFoldDB" id="A0A9D3YPK7"/>